<sequence>MRWRTAHVAVKQGTFSPNRIRVIKRSPSWLNPRSHTVENSAIARPAVVEVHCSSRMEREMPHWHVFGQFSVVRSISIPFYFSSKATDRSDLDEISIISEPENVCVWTPDYGFGVVFGFVKDFAWNVFPTLKCAYYY</sequence>
<proteinExistence type="predicted"/>
<accession>A0A8X6Q246</accession>
<gene>
    <name evidence="1" type="ORF">NPIL_203091</name>
</gene>
<name>A0A8X6Q246_NEPPI</name>
<protein>
    <submittedName>
        <fullName evidence="1">Uncharacterized protein</fullName>
    </submittedName>
</protein>
<organism evidence="1 2">
    <name type="scientific">Nephila pilipes</name>
    <name type="common">Giant wood spider</name>
    <name type="synonym">Nephila maculata</name>
    <dbReference type="NCBI Taxonomy" id="299642"/>
    <lineage>
        <taxon>Eukaryota</taxon>
        <taxon>Metazoa</taxon>
        <taxon>Ecdysozoa</taxon>
        <taxon>Arthropoda</taxon>
        <taxon>Chelicerata</taxon>
        <taxon>Arachnida</taxon>
        <taxon>Araneae</taxon>
        <taxon>Araneomorphae</taxon>
        <taxon>Entelegynae</taxon>
        <taxon>Araneoidea</taxon>
        <taxon>Nephilidae</taxon>
        <taxon>Nephila</taxon>
    </lineage>
</organism>
<reference evidence="1" key="1">
    <citation type="submission" date="2020-08" db="EMBL/GenBank/DDBJ databases">
        <title>Multicomponent nature underlies the extraordinary mechanical properties of spider dragline silk.</title>
        <authorList>
            <person name="Kono N."/>
            <person name="Nakamura H."/>
            <person name="Mori M."/>
            <person name="Yoshida Y."/>
            <person name="Ohtoshi R."/>
            <person name="Malay A.D."/>
            <person name="Moran D.A.P."/>
            <person name="Tomita M."/>
            <person name="Numata K."/>
            <person name="Arakawa K."/>
        </authorList>
    </citation>
    <scope>NUCLEOTIDE SEQUENCE</scope>
</reference>
<evidence type="ECO:0000313" key="2">
    <source>
        <dbReference type="Proteomes" id="UP000887013"/>
    </source>
</evidence>
<dbReference type="EMBL" id="BMAW01027295">
    <property type="protein sequence ID" value="GFU01496.1"/>
    <property type="molecule type" value="Genomic_DNA"/>
</dbReference>
<keyword evidence="2" id="KW-1185">Reference proteome</keyword>
<comment type="caution">
    <text evidence="1">The sequence shown here is derived from an EMBL/GenBank/DDBJ whole genome shotgun (WGS) entry which is preliminary data.</text>
</comment>
<dbReference type="AlphaFoldDB" id="A0A8X6Q246"/>
<evidence type="ECO:0000313" key="1">
    <source>
        <dbReference type="EMBL" id="GFU01496.1"/>
    </source>
</evidence>
<dbReference type="Proteomes" id="UP000887013">
    <property type="component" value="Unassembled WGS sequence"/>
</dbReference>